<dbReference type="RefSeq" id="XP_067763838.1">
    <property type="nucleotide sequence ID" value="XM_067909017.1"/>
</dbReference>
<accession>A0A9P8RXT0</accession>
<reference evidence="1 2" key="1">
    <citation type="journal article" date="2014" name="PLoS Genet.">
        <title>The Genome of Spironucleus salmonicida Highlights a Fish Pathogen Adapted to Fluctuating Environments.</title>
        <authorList>
            <person name="Xu F."/>
            <person name="Jerlstrom-Hultqvist J."/>
            <person name="Einarsson E."/>
            <person name="Astvaldsson A."/>
            <person name="Svard S.G."/>
            <person name="Andersson J.O."/>
        </authorList>
    </citation>
    <scope>NUCLEOTIDE SEQUENCE [LARGE SCALE GENOMIC DNA]</scope>
    <source>
        <strain evidence="1 2">ATCC 50377</strain>
    </source>
</reference>
<protein>
    <submittedName>
        <fullName evidence="1">Uncharacterized protein</fullName>
    </submittedName>
</protein>
<name>A0A9P8RXT0_9EUKA</name>
<evidence type="ECO:0000313" key="1">
    <source>
        <dbReference type="EMBL" id="KAH0573065.1"/>
    </source>
</evidence>
<dbReference type="EMBL" id="AUWU02000005">
    <property type="protein sequence ID" value="KAH0573065.1"/>
    <property type="molecule type" value="Genomic_DNA"/>
</dbReference>
<dbReference type="Proteomes" id="UP000018208">
    <property type="component" value="Unassembled WGS sequence"/>
</dbReference>
<proteinExistence type="predicted"/>
<sequence>MDADKKCMQYEDGTVICPQKTKTDVNADKCITYEDGTVICPNAK</sequence>
<dbReference type="KEGG" id="ssao:94299206"/>
<gene>
    <name evidence="1" type="ORF">SS50377_25183</name>
</gene>
<evidence type="ECO:0000313" key="2">
    <source>
        <dbReference type="Proteomes" id="UP000018208"/>
    </source>
</evidence>
<comment type="caution">
    <text evidence="1">The sequence shown here is derived from an EMBL/GenBank/DDBJ whole genome shotgun (WGS) entry which is preliminary data.</text>
</comment>
<dbReference type="GeneID" id="94299206"/>
<dbReference type="AlphaFoldDB" id="A0A9P8RXT0"/>
<keyword evidence="2" id="KW-1185">Reference proteome</keyword>
<organism evidence="1 2">
    <name type="scientific">Spironucleus salmonicida</name>
    <dbReference type="NCBI Taxonomy" id="348837"/>
    <lineage>
        <taxon>Eukaryota</taxon>
        <taxon>Metamonada</taxon>
        <taxon>Diplomonadida</taxon>
        <taxon>Hexamitidae</taxon>
        <taxon>Hexamitinae</taxon>
        <taxon>Spironucleus</taxon>
    </lineage>
</organism>